<dbReference type="RefSeq" id="WP_306974775.1">
    <property type="nucleotide sequence ID" value="NZ_JAUSTQ010000002.1"/>
</dbReference>
<evidence type="ECO:0000313" key="3">
    <source>
        <dbReference type="Proteomes" id="UP001224359"/>
    </source>
</evidence>
<sequence length="937" mass="101250">MAEYSIEAELKAKTSKFRKAIQTARDVTQKFKRESESVEDTELDADIKPLQRNIKRAKKMMQSFLKPDADKEIGADITEFMRKVAQLTAKAKALSRDKIVIPIEARVRNFQQTINRMANFMRSFGTVTRSVIGGIGISFSSTLAPIIASMVPVVMAVGNAIGVVGSGAVALGAAFGIAGGAAVAFGAAATPTIQSIIDGTAEATKENIKAAKQLDGLKSAWKDIQDAIAPQAATAFGNAMEGLETVVNSLAPMFDNVADAVVNISKQFKTFMDSSAAQAFFGYLNKNAAPILQQIVDGVGGFIEGLMNLTVAFKPLTDFMAQGFADMGESFADFTERIQGSKSLQSFIDYIKTNLPTIKSIFGDAFMGVVNLFKAFSGNSEVIFNALSDMMDSFKKWSSTVASSDGFQQFIQYVQKNGPKIIDLIGNIIGFIIDIGVALAPLGSAMLDVANSMFEWISSMMEANPIIGKLIAAGTVLGGALLSLVPFITMIVTAFSVIGSVIMKVVTKAFNFLKAPIQTVSALFARIRGVIMPIASKILPILGRAFTMLLGPVGVIISVLSLLIPVFIRLWNENEKFRQGVIKAWNMIKTVFMTIVNFIANLVKTVIGALVTWWKENQQQILDTAKRVWDTVYNTIVGILKTVWNVVKTIVNSFKDIWQQHGDLIMGVIKVAWKYIESVVIATFGTVKSFIKAGLKFIKGLFQTVWPLISGAVQIAWGIIEGVIKSGIDIATGIINTGMSILTGDWEGAWESIKDTVKDIWDNILSFFESVDLVGIGEDIINGLIKGIGNMAGAAVDAAKGVAGSVKDGFTNFFGISSPSKLMNKGVGRWVTGGVSEGMLDKIRSVKKAAENVGNAVTKSFKPDLQVKSSQITSSLKDLKRNSKAEVQSAVNADVSFTQRQPVNINLRMGNRTFKAHVDDISKVQTREANLKESFRG</sequence>
<keyword evidence="3" id="KW-1185">Reference proteome</keyword>
<evidence type="ECO:0000313" key="2">
    <source>
        <dbReference type="EMBL" id="MDQ0158802.1"/>
    </source>
</evidence>
<comment type="caution">
    <text evidence="2">The sequence shown here is derived from an EMBL/GenBank/DDBJ whole genome shotgun (WGS) entry which is preliminary data.</text>
</comment>
<dbReference type="PANTHER" id="PTHR37813">
    <property type="entry name" value="FELS-2 PROPHAGE PROTEIN"/>
    <property type="match status" value="1"/>
</dbReference>
<reference evidence="2 3" key="1">
    <citation type="submission" date="2023-07" db="EMBL/GenBank/DDBJ databases">
        <title>Genomic Encyclopedia of Type Strains, Phase IV (KMG-IV): sequencing the most valuable type-strain genomes for metagenomic binning, comparative biology and taxonomic classification.</title>
        <authorList>
            <person name="Goeker M."/>
        </authorList>
    </citation>
    <scope>NUCLEOTIDE SEQUENCE [LARGE SCALE GENOMIC DNA]</scope>
    <source>
        <strain evidence="2 3">DSM 16460</strain>
    </source>
</reference>
<dbReference type="SUPFAM" id="SSF48371">
    <property type="entry name" value="ARM repeat"/>
    <property type="match status" value="1"/>
</dbReference>
<feature type="transmembrane region" description="Helical" evidence="1">
    <location>
        <begin position="160"/>
        <end position="185"/>
    </location>
</feature>
<feature type="transmembrane region" description="Helical" evidence="1">
    <location>
        <begin position="549"/>
        <end position="571"/>
    </location>
</feature>
<dbReference type="InterPro" id="IPR016024">
    <property type="entry name" value="ARM-type_fold"/>
</dbReference>
<evidence type="ECO:0000256" key="1">
    <source>
        <dbReference type="SAM" id="Phobius"/>
    </source>
</evidence>
<feature type="transmembrane region" description="Helical" evidence="1">
    <location>
        <begin position="424"/>
        <end position="450"/>
    </location>
</feature>
<dbReference type="PANTHER" id="PTHR37813:SF1">
    <property type="entry name" value="FELS-2 PROPHAGE PROTEIN"/>
    <property type="match status" value="1"/>
</dbReference>
<proteinExistence type="predicted"/>
<dbReference type="Proteomes" id="UP001224359">
    <property type="component" value="Unassembled WGS sequence"/>
</dbReference>
<keyword evidence="1" id="KW-1133">Transmembrane helix</keyword>
<gene>
    <name evidence="2" type="ORF">J2S77_000758</name>
</gene>
<keyword evidence="1" id="KW-0812">Transmembrane</keyword>
<dbReference type="EMBL" id="JAUSTQ010000002">
    <property type="protein sequence ID" value="MDQ0158802.1"/>
    <property type="molecule type" value="Genomic_DNA"/>
</dbReference>
<feature type="transmembrane region" description="Helical" evidence="1">
    <location>
        <begin position="591"/>
        <end position="614"/>
    </location>
</feature>
<accession>A0ABT9VCV7</accession>
<feature type="transmembrane region" description="Helical" evidence="1">
    <location>
        <begin position="470"/>
        <end position="502"/>
    </location>
</feature>
<name>A0ABT9VCV7_9BACI</name>
<feature type="transmembrane region" description="Helical" evidence="1">
    <location>
        <begin position="523"/>
        <end position="543"/>
    </location>
</feature>
<feature type="transmembrane region" description="Helical" evidence="1">
    <location>
        <begin position="131"/>
        <end position="154"/>
    </location>
</feature>
<protein>
    <submittedName>
        <fullName evidence="2">Phage-related protein</fullName>
    </submittedName>
</protein>
<keyword evidence="1" id="KW-0472">Membrane</keyword>
<organism evidence="2 3">
    <name type="scientific">Alkalibacillus salilacus</name>
    <dbReference type="NCBI Taxonomy" id="284582"/>
    <lineage>
        <taxon>Bacteria</taxon>
        <taxon>Bacillati</taxon>
        <taxon>Bacillota</taxon>
        <taxon>Bacilli</taxon>
        <taxon>Bacillales</taxon>
        <taxon>Bacillaceae</taxon>
        <taxon>Alkalibacillus</taxon>
    </lineage>
</organism>